<evidence type="ECO:0000259" key="1">
    <source>
        <dbReference type="Pfam" id="PF01370"/>
    </source>
</evidence>
<accession>A0A2N9JJ49</accession>
<dbReference type="KEGG" id="mgg:MPLG2_2563"/>
<dbReference type="Gene3D" id="3.40.50.720">
    <property type="entry name" value="NAD(P)-binding Rossmann-like Domain"/>
    <property type="match status" value="1"/>
</dbReference>
<dbReference type="PANTHER" id="PTHR43245:SF24">
    <property type="entry name" value="DEHYDROGENASE"/>
    <property type="match status" value="1"/>
</dbReference>
<evidence type="ECO:0000313" key="3">
    <source>
        <dbReference type="Proteomes" id="UP000238164"/>
    </source>
</evidence>
<name>A0A2N9JJ49_9ACTN</name>
<evidence type="ECO:0000313" key="2">
    <source>
        <dbReference type="EMBL" id="SPD87593.1"/>
    </source>
</evidence>
<dbReference type="Pfam" id="PF01370">
    <property type="entry name" value="Epimerase"/>
    <property type="match status" value="1"/>
</dbReference>
<keyword evidence="3" id="KW-1185">Reference proteome</keyword>
<dbReference type="SUPFAM" id="SSF51735">
    <property type="entry name" value="NAD(P)-binding Rossmann-fold domains"/>
    <property type="match status" value="1"/>
</dbReference>
<proteinExistence type="predicted"/>
<reference evidence="2 3" key="1">
    <citation type="submission" date="2018-02" db="EMBL/GenBank/DDBJ databases">
        <authorList>
            <person name="Cohen D.B."/>
            <person name="Kent A.D."/>
        </authorList>
    </citation>
    <scope>NUCLEOTIDE SEQUENCE [LARGE SCALE GENOMIC DNA]</scope>
    <source>
        <strain evidence="2">1</strain>
    </source>
</reference>
<dbReference type="Proteomes" id="UP000238164">
    <property type="component" value="Chromosome 1"/>
</dbReference>
<organism evidence="2 3">
    <name type="scientific">Micropruina glycogenica</name>
    <dbReference type="NCBI Taxonomy" id="75385"/>
    <lineage>
        <taxon>Bacteria</taxon>
        <taxon>Bacillati</taxon>
        <taxon>Actinomycetota</taxon>
        <taxon>Actinomycetes</taxon>
        <taxon>Propionibacteriales</taxon>
        <taxon>Nocardioidaceae</taxon>
        <taxon>Micropruina</taxon>
    </lineage>
</organism>
<protein>
    <recommendedName>
        <fullName evidence="1">NAD-dependent epimerase/dehydratase domain-containing protein</fullName>
    </recommendedName>
</protein>
<dbReference type="PANTHER" id="PTHR43245">
    <property type="entry name" value="BIFUNCTIONAL POLYMYXIN RESISTANCE PROTEIN ARNA"/>
    <property type="match status" value="1"/>
</dbReference>
<dbReference type="InterPro" id="IPR001509">
    <property type="entry name" value="Epimerase_deHydtase"/>
</dbReference>
<gene>
    <name evidence="2" type="ORF">MPLG2_2563</name>
</gene>
<dbReference type="OrthoDB" id="9795501at2"/>
<dbReference type="AlphaFoldDB" id="A0A2N9JJ49"/>
<sequence>MRMLLTGSNGFVGGHIAAAARRRGWTVLGLGRQPAPATAVDQYVRHDLGEPLTLNEAVDVVVHCAALASPWAPPEAYQRANVDATRNVLDWAEGHGTPPVHFVSSSSVFYTAADQLNLTEQSPIPAPADQLNAYSRTKLAGERLVGRYPGAWSVLRPRAVFGPGDTVLLPRVVAAARAGRLPHFVRRDRAPVLVDLTHVEVVAGYVCEAVARGVTGPVNLTNGEPVQLYPFLFSLLDDLGVPRPRRHVSVGMAMALARASEMVSARLMNYAEPPITTFGVAMFAYSKTFDITHCRALLGEPAMSIEAGRRDLVAWWRSNGVG</sequence>
<dbReference type="EMBL" id="LT985188">
    <property type="protein sequence ID" value="SPD87593.1"/>
    <property type="molecule type" value="Genomic_DNA"/>
</dbReference>
<feature type="domain" description="NAD-dependent epimerase/dehydratase" evidence="1">
    <location>
        <begin position="3"/>
        <end position="206"/>
    </location>
</feature>
<dbReference type="RefSeq" id="WP_105186291.1">
    <property type="nucleotide sequence ID" value="NZ_BAAAGO010000031.1"/>
</dbReference>
<dbReference type="InterPro" id="IPR050177">
    <property type="entry name" value="Lipid_A_modif_metabolic_enz"/>
</dbReference>
<dbReference type="InterPro" id="IPR036291">
    <property type="entry name" value="NAD(P)-bd_dom_sf"/>
</dbReference>